<dbReference type="Proteomes" id="UP000507470">
    <property type="component" value="Unassembled WGS sequence"/>
</dbReference>
<dbReference type="InterPro" id="IPR032675">
    <property type="entry name" value="LRR_dom_sf"/>
</dbReference>
<accession>A0A6J8C1Y1</accession>
<dbReference type="PANTHER" id="PTHR24366">
    <property type="entry name" value="IG(IMMUNOGLOBULIN) AND LRR(LEUCINE RICH REPEAT) DOMAINS"/>
    <property type="match status" value="1"/>
</dbReference>
<dbReference type="PANTHER" id="PTHR24366:SF170">
    <property type="entry name" value="RE50361P"/>
    <property type="match status" value="1"/>
</dbReference>
<gene>
    <name evidence="3" type="ORF">MCOR_24660</name>
</gene>
<evidence type="ECO:0000313" key="3">
    <source>
        <dbReference type="EMBL" id="CAC5389501.1"/>
    </source>
</evidence>
<dbReference type="EMBL" id="CACVKT020004344">
    <property type="protein sequence ID" value="CAC5389501.1"/>
    <property type="molecule type" value="Genomic_DNA"/>
</dbReference>
<dbReference type="InterPro" id="IPR001611">
    <property type="entry name" value="Leu-rich_rpt"/>
</dbReference>
<evidence type="ECO:0000313" key="4">
    <source>
        <dbReference type="Proteomes" id="UP000507470"/>
    </source>
</evidence>
<dbReference type="PROSITE" id="PS51450">
    <property type="entry name" value="LRR"/>
    <property type="match status" value="2"/>
</dbReference>
<sequence>MFKKKNYRRIKKNLVILYDDGRKQQIKKKRNKKMNNWIVLLFIFSTRSQDFNNYNACPHPCECYVKYTANGPIVHVLETNVTSVLHLTCESLLHSSLQDRIFQHLYSFNAFELSGCSFDYIHKHAFYGLPNLRELNINRARNLSIHDEAFLDTPNMRRLVITNSGVTQFPSLYGLNKIQFINFTNNFIKDISNANFMECDEELTDLYVLILNNNQIHDINVTFGIFTPNLKYLSIADNMVAHISSQSLLNLTYLELLDLTGNNLSELPSNLLKDNINIKVVGLGPNPISQIDNDFFHSGKQMEALVLGSTRVGDSVWKHLYYLPTIHELQLGNCSLTYINITVMGRLGRLQHLDLSRNNLSKILNYTFINHVNLVTLLLSHNAISHIESHTLFRDCD</sequence>
<dbReference type="SMART" id="SM00369">
    <property type="entry name" value="LRR_TYP"/>
    <property type="match status" value="5"/>
</dbReference>
<name>A0A6J8C1Y1_MYTCO</name>
<keyword evidence="4" id="KW-1185">Reference proteome</keyword>
<dbReference type="OrthoDB" id="9229163at2759"/>
<evidence type="ECO:0000256" key="1">
    <source>
        <dbReference type="ARBA" id="ARBA00022614"/>
    </source>
</evidence>
<organism evidence="3 4">
    <name type="scientific">Mytilus coruscus</name>
    <name type="common">Sea mussel</name>
    <dbReference type="NCBI Taxonomy" id="42192"/>
    <lineage>
        <taxon>Eukaryota</taxon>
        <taxon>Metazoa</taxon>
        <taxon>Spiralia</taxon>
        <taxon>Lophotrochozoa</taxon>
        <taxon>Mollusca</taxon>
        <taxon>Bivalvia</taxon>
        <taxon>Autobranchia</taxon>
        <taxon>Pteriomorphia</taxon>
        <taxon>Mytilida</taxon>
        <taxon>Mytiloidea</taxon>
        <taxon>Mytilidae</taxon>
        <taxon>Mytilinae</taxon>
        <taxon>Mytilus</taxon>
    </lineage>
</organism>
<reference evidence="3 4" key="1">
    <citation type="submission" date="2020-06" db="EMBL/GenBank/DDBJ databases">
        <authorList>
            <person name="Li R."/>
            <person name="Bekaert M."/>
        </authorList>
    </citation>
    <scope>NUCLEOTIDE SEQUENCE [LARGE SCALE GENOMIC DNA]</scope>
    <source>
        <strain evidence="4">wild</strain>
    </source>
</reference>
<evidence type="ECO:0000256" key="2">
    <source>
        <dbReference type="ARBA" id="ARBA00022737"/>
    </source>
</evidence>
<keyword evidence="2" id="KW-0677">Repeat</keyword>
<proteinExistence type="predicted"/>
<dbReference type="Gene3D" id="3.80.10.10">
    <property type="entry name" value="Ribonuclease Inhibitor"/>
    <property type="match status" value="2"/>
</dbReference>
<dbReference type="InterPro" id="IPR003591">
    <property type="entry name" value="Leu-rich_rpt_typical-subtyp"/>
</dbReference>
<keyword evidence="1" id="KW-0433">Leucine-rich repeat</keyword>
<protein>
    <submittedName>
        <fullName evidence="3">Uncharacterized protein</fullName>
    </submittedName>
</protein>
<dbReference type="SUPFAM" id="SSF52058">
    <property type="entry name" value="L domain-like"/>
    <property type="match status" value="1"/>
</dbReference>
<dbReference type="AlphaFoldDB" id="A0A6J8C1Y1"/>
<dbReference type="Pfam" id="PF13855">
    <property type="entry name" value="LRR_8"/>
    <property type="match status" value="2"/>
</dbReference>